<sequence length="358" mass="37955">MLKRSLAILIALSVTPVISLDLLEALRANGLTDYARLVQGDFDIVNATGPGLIIYASTNEAIREANSANQSSGPQRRQDDDQEEKPTRAERKAGAGKPHNPTLNRRDTIISPGLALQTFLDDPELVNLGPGRNQTIVEKCLPNQQWPVVFSGLGANVSIVDNEIPFDGGVIRPICGIITIPESLSETLKVPFLNANTFLSTLNKTGLLSDIDNRAGITVLAPTDAALATIGNLSDSELTQVLKRHILTDVTAYTPVLRDGKSIPSLGGDQVMISLKSGSYFVNDATIVSGDVILKNGVLHTINKVLGPSAVPNPTQSATPIPTPTIIPGAAGPAKSLDWPVAMSVFVGVVMARMFGQM</sequence>
<dbReference type="Proteomes" id="UP001301958">
    <property type="component" value="Unassembled WGS sequence"/>
</dbReference>
<feature type="compositionally biased region" description="Polar residues" evidence="1">
    <location>
        <begin position="65"/>
        <end position="75"/>
    </location>
</feature>
<name>A0AAN7BXG3_9PEZI</name>
<evidence type="ECO:0000313" key="5">
    <source>
        <dbReference type="Proteomes" id="UP001301958"/>
    </source>
</evidence>
<evidence type="ECO:0000259" key="3">
    <source>
        <dbReference type="PROSITE" id="PS50213"/>
    </source>
</evidence>
<dbReference type="AlphaFoldDB" id="A0AAN7BXG3"/>
<dbReference type="GO" id="GO:0016236">
    <property type="term" value="P:macroautophagy"/>
    <property type="evidence" value="ECO:0007669"/>
    <property type="project" value="TreeGrafter"/>
</dbReference>
<dbReference type="InterPro" id="IPR036378">
    <property type="entry name" value="FAS1_dom_sf"/>
</dbReference>
<dbReference type="Pfam" id="PF02469">
    <property type="entry name" value="Fasciclin"/>
    <property type="match status" value="1"/>
</dbReference>
<dbReference type="PANTHER" id="PTHR10900:SF77">
    <property type="entry name" value="FI19380P1"/>
    <property type="match status" value="1"/>
</dbReference>
<dbReference type="Gene3D" id="2.30.180.10">
    <property type="entry name" value="FAS1 domain"/>
    <property type="match status" value="1"/>
</dbReference>
<proteinExistence type="predicted"/>
<evidence type="ECO:0000256" key="1">
    <source>
        <dbReference type="SAM" id="MobiDB-lite"/>
    </source>
</evidence>
<feature type="chain" id="PRO_5043039274" evidence="2">
    <location>
        <begin position="20"/>
        <end position="358"/>
    </location>
</feature>
<dbReference type="GO" id="GO:0000329">
    <property type="term" value="C:fungal-type vacuole membrane"/>
    <property type="evidence" value="ECO:0007669"/>
    <property type="project" value="TreeGrafter"/>
</dbReference>
<keyword evidence="2" id="KW-0732">Signal</keyword>
<dbReference type="SMART" id="SM00554">
    <property type="entry name" value="FAS1"/>
    <property type="match status" value="1"/>
</dbReference>
<dbReference type="InterPro" id="IPR000782">
    <property type="entry name" value="FAS1_domain"/>
</dbReference>
<organism evidence="4 5">
    <name type="scientific">Podospora fimiseda</name>
    <dbReference type="NCBI Taxonomy" id="252190"/>
    <lineage>
        <taxon>Eukaryota</taxon>
        <taxon>Fungi</taxon>
        <taxon>Dikarya</taxon>
        <taxon>Ascomycota</taxon>
        <taxon>Pezizomycotina</taxon>
        <taxon>Sordariomycetes</taxon>
        <taxon>Sordariomycetidae</taxon>
        <taxon>Sordariales</taxon>
        <taxon>Podosporaceae</taxon>
        <taxon>Podospora</taxon>
    </lineage>
</organism>
<comment type="caution">
    <text evidence="4">The sequence shown here is derived from an EMBL/GenBank/DDBJ whole genome shotgun (WGS) entry which is preliminary data.</text>
</comment>
<keyword evidence="5" id="KW-1185">Reference proteome</keyword>
<accession>A0AAN7BXG3</accession>
<dbReference type="PROSITE" id="PS50213">
    <property type="entry name" value="FAS1"/>
    <property type="match status" value="1"/>
</dbReference>
<dbReference type="PANTHER" id="PTHR10900">
    <property type="entry name" value="PERIOSTIN-RELATED"/>
    <property type="match status" value="1"/>
</dbReference>
<reference evidence="4" key="2">
    <citation type="submission" date="2023-05" db="EMBL/GenBank/DDBJ databases">
        <authorList>
            <consortium name="Lawrence Berkeley National Laboratory"/>
            <person name="Steindorff A."/>
            <person name="Hensen N."/>
            <person name="Bonometti L."/>
            <person name="Westerberg I."/>
            <person name="Brannstrom I.O."/>
            <person name="Guillou S."/>
            <person name="Cros-Aarteil S."/>
            <person name="Calhoun S."/>
            <person name="Haridas S."/>
            <person name="Kuo A."/>
            <person name="Mondo S."/>
            <person name="Pangilinan J."/>
            <person name="Riley R."/>
            <person name="Labutti K."/>
            <person name="Andreopoulos B."/>
            <person name="Lipzen A."/>
            <person name="Chen C."/>
            <person name="Yanf M."/>
            <person name="Daum C."/>
            <person name="Ng V."/>
            <person name="Clum A."/>
            <person name="Ohm R."/>
            <person name="Martin F."/>
            <person name="Silar P."/>
            <person name="Natvig D."/>
            <person name="Lalanne C."/>
            <person name="Gautier V."/>
            <person name="Ament-Velasquez S.L."/>
            <person name="Kruys A."/>
            <person name="Hutchinson M.I."/>
            <person name="Powell A.J."/>
            <person name="Barry K."/>
            <person name="Miller A.N."/>
            <person name="Grigoriev I.V."/>
            <person name="Debuchy R."/>
            <person name="Gladieux P."/>
            <person name="Thoren M.H."/>
            <person name="Johannesson H."/>
        </authorList>
    </citation>
    <scope>NUCLEOTIDE SEQUENCE</scope>
    <source>
        <strain evidence="4">CBS 990.96</strain>
    </source>
</reference>
<feature type="region of interest" description="Disordered" evidence="1">
    <location>
        <begin position="65"/>
        <end position="106"/>
    </location>
</feature>
<dbReference type="SUPFAM" id="SSF82153">
    <property type="entry name" value="FAS1 domain"/>
    <property type="match status" value="1"/>
</dbReference>
<dbReference type="EMBL" id="MU865292">
    <property type="protein sequence ID" value="KAK4231429.1"/>
    <property type="molecule type" value="Genomic_DNA"/>
</dbReference>
<reference evidence="4" key="1">
    <citation type="journal article" date="2023" name="Mol. Phylogenet. Evol.">
        <title>Genome-scale phylogeny and comparative genomics of the fungal order Sordariales.</title>
        <authorList>
            <person name="Hensen N."/>
            <person name="Bonometti L."/>
            <person name="Westerberg I."/>
            <person name="Brannstrom I.O."/>
            <person name="Guillou S."/>
            <person name="Cros-Aarteil S."/>
            <person name="Calhoun S."/>
            <person name="Haridas S."/>
            <person name="Kuo A."/>
            <person name="Mondo S."/>
            <person name="Pangilinan J."/>
            <person name="Riley R."/>
            <person name="LaButti K."/>
            <person name="Andreopoulos B."/>
            <person name="Lipzen A."/>
            <person name="Chen C."/>
            <person name="Yan M."/>
            <person name="Daum C."/>
            <person name="Ng V."/>
            <person name="Clum A."/>
            <person name="Steindorff A."/>
            <person name="Ohm R.A."/>
            <person name="Martin F."/>
            <person name="Silar P."/>
            <person name="Natvig D.O."/>
            <person name="Lalanne C."/>
            <person name="Gautier V."/>
            <person name="Ament-Velasquez S.L."/>
            <person name="Kruys A."/>
            <person name="Hutchinson M.I."/>
            <person name="Powell A.J."/>
            <person name="Barry K."/>
            <person name="Miller A.N."/>
            <person name="Grigoriev I.V."/>
            <person name="Debuchy R."/>
            <person name="Gladieux P."/>
            <person name="Hiltunen Thoren M."/>
            <person name="Johannesson H."/>
        </authorList>
    </citation>
    <scope>NUCLEOTIDE SEQUENCE</scope>
    <source>
        <strain evidence="4">CBS 990.96</strain>
    </source>
</reference>
<feature type="compositionally biased region" description="Basic and acidic residues" evidence="1">
    <location>
        <begin position="76"/>
        <end position="93"/>
    </location>
</feature>
<protein>
    <submittedName>
        <fullName evidence="4">FAS1 domain-containing protein</fullName>
    </submittedName>
</protein>
<feature type="domain" description="FAS1" evidence="3">
    <location>
        <begin position="182"/>
        <end position="306"/>
    </location>
</feature>
<dbReference type="InterPro" id="IPR050904">
    <property type="entry name" value="Adhesion/Biosynth-related"/>
</dbReference>
<evidence type="ECO:0000313" key="4">
    <source>
        <dbReference type="EMBL" id="KAK4231429.1"/>
    </source>
</evidence>
<feature type="signal peptide" evidence="2">
    <location>
        <begin position="1"/>
        <end position="19"/>
    </location>
</feature>
<gene>
    <name evidence="4" type="ORF">QBC38DRAFT_541432</name>
</gene>
<evidence type="ECO:0000256" key="2">
    <source>
        <dbReference type="SAM" id="SignalP"/>
    </source>
</evidence>